<evidence type="ECO:0000313" key="2">
    <source>
        <dbReference type="EMBL" id="KJH50052.1"/>
    </source>
</evidence>
<sequence>MWQSPLSTAIAASQGQANSNLLQQITMLHNLHQQQLPTFNYLQVAMPEPSTTNYAVVKQELSDFRTTPGFPLHSASNGSLSNAHASASCNFTSKVSSTPAPSPAVPLTNTATTSSPASKRPCFSPSDDSTQEEIQTKRNSPCGDTSSKCTQSQSSGETF</sequence>
<feature type="region of interest" description="Disordered" evidence="1">
    <location>
        <begin position="91"/>
        <end position="159"/>
    </location>
</feature>
<keyword evidence="3" id="KW-1185">Reference proteome</keyword>
<organism evidence="2 3">
    <name type="scientific">Dictyocaulus viviparus</name>
    <name type="common">Bovine lungworm</name>
    <dbReference type="NCBI Taxonomy" id="29172"/>
    <lineage>
        <taxon>Eukaryota</taxon>
        <taxon>Metazoa</taxon>
        <taxon>Ecdysozoa</taxon>
        <taxon>Nematoda</taxon>
        <taxon>Chromadorea</taxon>
        <taxon>Rhabditida</taxon>
        <taxon>Rhabditina</taxon>
        <taxon>Rhabditomorpha</taxon>
        <taxon>Strongyloidea</taxon>
        <taxon>Metastrongylidae</taxon>
        <taxon>Dictyocaulus</taxon>
    </lineage>
</organism>
<accession>A0A0D8Y1L3</accession>
<dbReference type="OrthoDB" id="5871103at2759"/>
<name>A0A0D8Y1L3_DICVI</name>
<protein>
    <submittedName>
        <fullName evidence="2">Uncharacterized protein</fullName>
    </submittedName>
</protein>
<feature type="compositionally biased region" description="Polar residues" evidence="1">
    <location>
        <begin position="107"/>
        <end position="117"/>
    </location>
</feature>
<gene>
    <name evidence="2" type="ORF">DICVIV_03773</name>
</gene>
<feature type="compositionally biased region" description="Polar residues" evidence="1">
    <location>
        <begin position="137"/>
        <end position="159"/>
    </location>
</feature>
<evidence type="ECO:0000313" key="3">
    <source>
        <dbReference type="Proteomes" id="UP000053766"/>
    </source>
</evidence>
<dbReference type="EMBL" id="KN716216">
    <property type="protein sequence ID" value="KJH50052.1"/>
    <property type="molecule type" value="Genomic_DNA"/>
</dbReference>
<reference evidence="2 3" key="1">
    <citation type="submission" date="2013-11" db="EMBL/GenBank/DDBJ databases">
        <title>Draft genome of the bovine lungworm Dictyocaulus viviparus.</title>
        <authorList>
            <person name="Mitreva M."/>
        </authorList>
    </citation>
    <scope>NUCLEOTIDE SEQUENCE [LARGE SCALE GENOMIC DNA]</scope>
    <source>
        <strain evidence="2 3">HannoverDv2000</strain>
    </source>
</reference>
<dbReference type="AlphaFoldDB" id="A0A0D8Y1L3"/>
<reference evidence="3" key="2">
    <citation type="journal article" date="2016" name="Sci. Rep.">
        <title>Dictyocaulus viviparus genome, variome and transcriptome elucidate lungworm biology and support future intervention.</title>
        <authorList>
            <person name="McNulty S.N."/>
            <person name="Strube C."/>
            <person name="Rosa B.A."/>
            <person name="Martin J.C."/>
            <person name="Tyagi R."/>
            <person name="Choi Y.J."/>
            <person name="Wang Q."/>
            <person name="Hallsworth Pepin K."/>
            <person name="Zhang X."/>
            <person name="Ozersky P."/>
            <person name="Wilson R.K."/>
            <person name="Sternberg P.W."/>
            <person name="Gasser R.B."/>
            <person name="Mitreva M."/>
        </authorList>
    </citation>
    <scope>NUCLEOTIDE SEQUENCE [LARGE SCALE GENOMIC DNA]</scope>
    <source>
        <strain evidence="3">HannoverDv2000</strain>
    </source>
</reference>
<evidence type="ECO:0000256" key="1">
    <source>
        <dbReference type="SAM" id="MobiDB-lite"/>
    </source>
</evidence>
<proteinExistence type="predicted"/>
<dbReference type="Proteomes" id="UP000053766">
    <property type="component" value="Unassembled WGS sequence"/>
</dbReference>